<evidence type="ECO:0000313" key="2">
    <source>
        <dbReference type="EMBL" id="KAH3842321.1"/>
    </source>
</evidence>
<dbReference type="AlphaFoldDB" id="A0A9D4KNJ7"/>
<comment type="caution">
    <text evidence="2">The sequence shown here is derived from an EMBL/GenBank/DDBJ whole genome shotgun (WGS) entry which is preliminary data.</text>
</comment>
<dbReference type="Proteomes" id="UP000828390">
    <property type="component" value="Unassembled WGS sequence"/>
</dbReference>
<reference evidence="2" key="1">
    <citation type="journal article" date="2019" name="bioRxiv">
        <title>The Genome of the Zebra Mussel, Dreissena polymorpha: A Resource for Invasive Species Research.</title>
        <authorList>
            <person name="McCartney M.A."/>
            <person name="Auch B."/>
            <person name="Kono T."/>
            <person name="Mallez S."/>
            <person name="Zhang Y."/>
            <person name="Obille A."/>
            <person name="Becker A."/>
            <person name="Abrahante J.E."/>
            <person name="Garbe J."/>
            <person name="Badalamenti J.P."/>
            <person name="Herman A."/>
            <person name="Mangelson H."/>
            <person name="Liachko I."/>
            <person name="Sullivan S."/>
            <person name="Sone E.D."/>
            <person name="Koren S."/>
            <person name="Silverstein K.A.T."/>
            <person name="Beckman K.B."/>
            <person name="Gohl D.M."/>
        </authorList>
    </citation>
    <scope>NUCLEOTIDE SEQUENCE</scope>
    <source>
        <strain evidence="2">Duluth1</strain>
        <tissue evidence="2">Whole animal</tissue>
    </source>
</reference>
<evidence type="ECO:0000256" key="1">
    <source>
        <dbReference type="SAM" id="MobiDB-lite"/>
    </source>
</evidence>
<name>A0A9D4KNJ7_DREPO</name>
<dbReference type="EMBL" id="JAIWYP010000004">
    <property type="protein sequence ID" value="KAH3842321.1"/>
    <property type="molecule type" value="Genomic_DNA"/>
</dbReference>
<protein>
    <submittedName>
        <fullName evidence="2">Uncharacterized protein</fullName>
    </submittedName>
</protein>
<gene>
    <name evidence="2" type="ORF">DPMN_115818</name>
</gene>
<feature type="compositionally biased region" description="Basic and acidic residues" evidence="1">
    <location>
        <begin position="33"/>
        <end position="51"/>
    </location>
</feature>
<proteinExistence type="predicted"/>
<evidence type="ECO:0000313" key="3">
    <source>
        <dbReference type="Proteomes" id="UP000828390"/>
    </source>
</evidence>
<organism evidence="2 3">
    <name type="scientific">Dreissena polymorpha</name>
    <name type="common">Zebra mussel</name>
    <name type="synonym">Mytilus polymorpha</name>
    <dbReference type="NCBI Taxonomy" id="45954"/>
    <lineage>
        <taxon>Eukaryota</taxon>
        <taxon>Metazoa</taxon>
        <taxon>Spiralia</taxon>
        <taxon>Lophotrochozoa</taxon>
        <taxon>Mollusca</taxon>
        <taxon>Bivalvia</taxon>
        <taxon>Autobranchia</taxon>
        <taxon>Heteroconchia</taxon>
        <taxon>Euheterodonta</taxon>
        <taxon>Imparidentia</taxon>
        <taxon>Neoheterodontei</taxon>
        <taxon>Myida</taxon>
        <taxon>Dreissenoidea</taxon>
        <taxon>Dreissenidae</taxon>
        <taxon>Dreissena</taxon>
    </lineage>
</organism>
<feature type="region of interest" description="Disordered" evidence="1">
    <location>
        <begin position="33"/>
        <end position="64"/>
    </location>
</feature>
<accession>A0A9D4KNJ7</accession>
<reference evidence="2" key="2">
    <citation type="submission" date="2020-11" db="EMBL/GenBank/DDBJ databases">
        <authorList>
            <person name="McCartney M.A."/>
            <person name="Auch B."/>
            <person name="Kono T."/>
            <person name="Mallez S."/>
            <person name="Becker A."/>
            <person name="Gohl D.M."/>
            <person name="Silverstein K.A.T."/>
            <person name="Koren S."/>
            <person name="Bechman K.B."/>
            <person name="Herman A."/>
            <person name="Abrahante J.E."/>
            <person name="Garbe J."/>
        </authorList>
    </citation>
    <scope>NUCLEOTIDE SEQUENCE</scope>
    <source>
        <strain evidence="2">Duluth1</strain>
        <tissue evidence="2">Whole animal</tissue>
    </source>
</reference>
<sequence length="86" mass="10181">MQGQLVREGTGRVRRNTYVNLNQQLGQLWDEYDQRELTTENSSERSGRRMPSESSPFDDYDDNADDYDVTLMIIMMNIIMMMMNMM</sequence>
<keyword evidence="3" id="KW-1185">Reference proteome</keyword>